<dbReference type="GO" id="GO:0031380">
    <property type="term" value="C:nuclear RNA-directed RNA polymerase complex"/>
    <property type="evidence" value="ECO:0007669"/>
    <property type="project" value="TreeGrafter"/>
</dbReference>
<dbReference type="PANTHER" id="PTHR23079">
    <property type="entry name" value="RNA-DEPENDENT RNA POLYMERASE"/>
    <property type="match status" value="1"/>
</dbReference>
<dbReference type="RefSeq" id="XP_010759041.1">
    <property type="nucleotide sequence ID" value="XM_010760739.1"/>
</dbReference>
<evidence type="ECO:0000259" key="3">
    <source>
        <dbReference type="Pfam" id="PF05183"/>
    </source>
</evidence>
<name>A0A0A0HYE2_PARBD</name>
<sequence>MPQRSRREGNLRIRRGRGRGRGAKNPRPHRRLGGRVPCCGSMAQINGEWASWESLSVTLSGLPTDIDTFTVWKSFSAHGTVDYIELFEDARGRRERRGIVRYRPPPQEPFWLRPYRLELRNGEVASLIIHLDMQRPALWINSPIQPGVRYPTATELPAMWVAFGTMLGEKSFLPLRTFDVRGNKGIHLVVDVSCRDLSIYIHVPILSATHNLGPSFFRFRVPFFLLSTILKEEQPEGFSLVIPLNSPARCHRQAKILTDAHFPPGENAWNSKDTWYRQTDIVHYPENRAFSCPPTCANEILILTLYAVRDGNKLDIITNIFKDFNINFQATDGFEVIKKVRTYPYPLADNEYTPLEFAVRYYLEVCISYRYLNEYAIKKKFVDELARIGERKAIYLLGYVYSNKIAYYDPMDIFNIRVPNFSDRANNTRTPVGYYYMRSAEVTPSTIYYKPPSIDTGNRIFRRYLEYADRFLRVRFTDEKNMGKIFPYSNANIVCMNEVYTRVTLTMKNGITIGDRCYEFLAFSNAQLREHAAYFFASLPHLTAANIRAQLGKFNPIRNVAKHAARVGQCFSSTRALTGCPVQIVEIDDIERNGYTFSDGVGLISKFLAQMIQSEFAIETLSGEPPSVFQFRLGGCKAPHNGLEIIRHSSFCFASLNRQLIIVLSSLGIPDEMFVKKLQAMLENLELAMTSQEQAIDLLQTYVDPNQMTLVLADMVLDGFQQSQDPFVTSLLELWRVWQIKYLKEKAKIAMIRGPFCLAVLMRLDPSRGGGATYEQKLDCLPEIFVQISRHSEGTYEVIEGLCILARNPSLHPGDIRVVKAVDIPGLHHLKDVVVLPQTGDRDIASMCSGGDLDGDDYVVIWDQDLLPKDWFEEPMDYSAPKSKVLDRDVTVDDIIKFFVSYMQNDRLPQIALAHLTIADYSDDGVQDEKCLRLATLHSAAVDYNKSGIPVRMNQDLRPKKWPHFMERKFAMKDSQYTSRKILGQLYDIAGGVYLNLQSHSAKGRLPFDQRILNANFEIDEKLLSFAKELKGEYDADLRRIMAQHEIQSEDYKFHEEIGRISSALRQKFRMLCHEKAGGKDFKSLAPLAIAMYRVTSEQMEKAKAAAHSHCTPGEEERMPLISFPWVLQPILGMIATQHFHTSGSEGLSGLIQAEIPRGSKQKKNVANVCALGVETAKRVKNAANVLLLFEDSKFDPFASIAEAFDTPQISPEQKENQTYSAPTEGGRKYGDLGLLVDLTDDIYLSSTPKESLTVPELEPTTLRRTSVYSPIDLDRLGLESVLQNRMAPASLGAIQNKTQSLKLDARMKENDPRSMQSSDPLMTAGTQEIEEVEEEEEEIVEFESGPGPAAHRIG</sequence>
<dbReference type="eggNOG" id="KOG0988">
    <property type="taxonomic scope" value="Eukaryota"/>
</dbReference>
<comment type="catalytic activity">
    <reaction evidence="1">
        <text>RNA(n) + a ribonucleoside 5'-triphosphate = RNA(n+1) + diphosphate</text>
        <dbReference type="Rhea" id="RHEA:21248"/>
        <dbReference type="Rhea" id="RHEA-COMP:14527"/>
        <dbReference type="Rhea" id="RHEA-COMP:17342"/>
        <dbReference type="ChEBI" id="CHEBI:33019"/>
        <dbReference type="ChEBI" id="CHEBI:61557"/>
        <dbReference type="ChEBI" id="CHEBI:140395"/>
        <dbReference type="EC" id="2.7.7.48"/>
    </reaction>
</comment>
<dbReference type="PANTHER" id="PTHR23079:SF55">
    <property type="entry name" value="RNA-DIRECTED RNA POLYMERASE"/>
    <property type="match status" value="1"/>
</dbReference>
<dbReference type="KEGG" id="pbn:PADG_11586"/>
<reference evidence="4 5" key="1">
    <citation type="journal article" date="2011" name="PLoS Genet.">
        <title>Comparative genomic analysis of human fungal pathogens causing paracoccidioidomycosis.</title>
        <authorList>
            <person name="Desjardins C.A."/>
            <person name="Champion M.D."/>
            <person name="Holder J.W."/>
            <person name="Muszewska A."/>
            <person name="Goldberg J."/>
            <person name="Bailao A.M."/>
            <person name="Brigido M.M."/>
            <person name="Ferreira M.E."/>
            <person name="Garcia A.M."/>
            <person name="Grynberg M."/>
            <person name="Gujja S."/>
            <person name="Heiman D.I."/>
            <person name="Henn M.R."/>
            <person name="Kodira C.D."/>
            <person name="Leon-Narvaez H."/>
            <person name="Longo L.V."/>
            <person name="Ma L.J."/>
            <person name="Malavazi I."/>
            <person name="Matsuo A.L."/>
            <person name="Morais F.V."/>
            <person name="Pereira M."/>
            <person name="Rodriguez-Brito S."/>
            <person name="Sakthikumar S."/>
            <person name="Salem-Izacc S.M."/>
            <person name="Sykes S.M."/>
            <person name="Teixeira M.M."/>
            <person name="Vallejo M.C."/>
            <person name="Walter M.E."/>
            <person name="Yandava C."/>
            <person name="Young S."/>
            <person name="Zeng Q."/>
            <person name="Zucker J."/>
            <person name="Felipe M.S."/>
            <person name="Goldman G.H."/>
            <person name="Haas B.J."/>
            <person name="McEwen J.G."/>
            <person name="Nino-Vega G."/>
            <person name="Puccia R."/>
            <person name="San-Blas G."/>
            <person name="Soares C.M."/>
            <person name="Birren B.W."/>
            <person name="Cuomo C.A."/>
        </authorList>
    </citation>
    <scope>NUCLEOTIDE SEQUENCE [LARGE SCALE GENOMIC DNA]</scope>
    <source>
        <strain evidence="4 5">Pb18</strain>
    </source>
</reference>
<evidence type="ECO:0000313" key="5">
    <source>
        <dbReference type="Proteomes" id="UP000001628"/>
    </source>
</evidence>
<organism evidence="4 5">
    <name type="scientific">Paracoccidioides brasiliensis (strain Pb18)</name>
    <dbReference type="NCBI Taxonomy" id="502780"/>
    <lineage>
        <taxon>Eukaryota</taxon>
        <taxon>Fungi</taxon>
        <taxon>Dikarya</taxon>
        <taxon>Ascomycota</taxon>
        <taxon>Pezizomycotina</taxon>
        <taxon>Eurotiomycetes</taxon>
        <taxon>Eurotiomycetidae</taxon>
        <taxon>Onygenales</taxon>
        <taxon>Ajellomycetaceae</taxon>
        <taxon>Paracoccidioides</taxon>
    </lineage>
</organism>
<keyword evidence="1" id="KW-0548">Nucleotidyltransferase</keyword>
<dbReference type="EC" id="2.7.7.48" evidence="1"/>
<comment type="similarity">
    <text evidence="1">Belongs to the RdRP family.</text>
</comment>
<dbReference type="HOGENOM" id="CLU_001366_0_0_1"/>
<dbReference type="STRING" id="502780.A0A0A0HYE2"/>
<feature type="region of interest" description="Disordered" evidence="2">
    <location>
        <begin position="1"/>
        <end position="34"/>
    </location>
</feature>
<accession>A0A0A0HYE2</accession>
<feature type="domain" description="RDRP core" evidence="3">
    <location>
        <begin position="442"/>
        <end position="637"/>
    </location>
</feature>
<evidence type="ECO:0000313" key="4">
    <source>
        <dbReference type="EMBL" id="KGM92385.1"/>
    </source>
</evidence>
<dbReference type="InterPro" id="IPR007855">
    <property type="entry name" value="RDRP"/>
</dbReference>
<feature type="compositionally biased region" description="Basic residues" evidence="2">
    <location>
        <begin position="12"/>
        <end position="33"/>
    </location>
</feature>
<keyword evidence="5" id="KW-1185">Reference proteome</keyword>
<dbReference type="OrthoDB" id="6513042at2759"/>
<dbReference type="InParanoid" id="A0A0A0HYE2"/>
<dbReference type="OMA" id="DDYLVIW"/>
<dbReference type="GO" id="GO:0003968">
    <property type="term" value="F:RNA-directed RNA polymerase activity"/>
    <property type="evidence" value="ECO:0007669"/>
    <property type="project" value="UniProtKB-KW"/>
</dbReference>
<feature type="domain" description="RDRP core" evidence="3">
    <location>
        <begin position="640"/>
        <end position="988"/>
    </location>
</feature>
<dbReference type="GeneID" id="22587483"/>
<feature type="compositionally biased region" description="Basic and acidic residues" evidence="2">
    <location>
        <begin position="1"/>
        <end position="11"/>
    </location>
</feature>
<dbReference type="CDD" id="cd00590">
    <property type="entry name" value="RRM_SF"/>
    <property type="match status" value="1"/>
</dbReference>
<dbReference type="GO" id="GO:0030422">
    <property type="term" value="P:siRNA processing"/>
    <property type="evidence" value="ECO:0007669"/>
    <property type="project" value="TreeGrafter"/>
</dbReference>
<evidence type="ECO:0000256" key="2">
    <source>
        <dbReference type="SAM" id="MobiDB-lite"/>
    </source>
</evidence>
<evidence type="ECO:0000256" key="1">
    <source>
        <dbReference type="RuleBase" id="RU363098"/>
    </source>
</evidence>
<dbReference type="EMBL" id="KN275959">
    <property type="protein sequence ID" value="KGM92385.1"/>
    <property type="molecule type" value="Genomic_DNA"/>
</dbReference>
<proteinExistence type="inferred from homology"/>
<dbReference type="Pfam" id="PF05183">
    <property type="entry name" value="RdRP"/>
    <property type="match status" value="2"/>
</dbReference>
<dbReference type="InterPro" id="IPR057596">
    <property type="entry name" value="RDRP_core"/>
</dbReference>
<dbReference type="Proteomes" id="UP000001628">
    <property type="component" value="Unassembled WGS sequence"/>
</dbReference>
<keyword evidence="1" id="KW-0696">RNA-directed RNA polymerase</keyword>
<protein>
    <recommendedName>
        <fullName evidence="1">RNA-dependent RNA polymerase</fullName>
        <ecNumber evidence="1">2.7.7.48</ecNumber>
    </recommendedName>
</protein>
<dbReference type="GO" id="GO:0003723">
    <property type="term" value="F:RNA binding"/>
    <property type="evidence" value="ECO:0007669"/>
    <property type="project" value="UniProtKB-KW"/>
</dbReference>
<feature type="compositionally biased region" description="Polar residues" evidence="2">
    <location>
        <begin position="1314"/>
        <end position="1327"/>
    </location>
</feature>
<feature type="region of interest" description="Disordered" evidence="2">
    <location>
        <begin position="1309"/>
        <end position="1328"/>
    </location>
</feature>
<gene>
    <name evidence="4" type="ORF">PADG_11586</name>
</gene>
<keyword evidence="1" id="KW-0694">RNA-binding</keyword>
<keyword evidence="1" id="KW-0808">Transferase</keyword>
<dbReference type="VEuPathDB" id="FungiDB:PADG_11586"/>